<evidence type="ECO:0000313" key="2">
    <source>
        <dbReference type="Proteomes" id="UP000219922"/>
    </source>
</evidence>
<dbReference type="Proteomes" id="UP000219922">
    <property type="component" value="Unassembled WGS sequence"/>
</dbReference>
<evidence type="ECO:0008006" key="3">
    <source>
        <dbReference type="Google" id="ProtNLM"/>
    </source>
</evidence>
<proteinExistence type="predicted"/>
<dbReference type="EMBL" id="NVMX01000252">
    <property type="protein sequence ID" value="PDZ94139.1"/>
    <property type="molecule type" value="Genomic_DNA"/>
</dbReference>
<reference evidence="1 2" key="1">
    <citation type="submission" date="2017-09" db="EMBL/GenBank/DDBJ databases">
        <title>Large-scale bioinformatics analysis of Bacillus genomes uncovers conserved roles of natural products in bacterial physiology.</title>
        <authorList>
            <consortium name="Agbiome Team Llc"/>
            <person name="Bleich R.M."/>
            <person name="Grubbs K.J."/>
            <person name="Santa Maria K.C."/>
            <person name="Allen S.E."/>
            <person name="Farag S."/>
            <person name="Shank E.A."/>
            <person name="Bowers A."/>
        </authorList>
    </citation>
    <scope>NUCLEOTIDE SEQUENCE [LARGE SCALE GENOMIC DNA]</scope>
    <source>
        <strain evidence="1 2">AFS092789</strain>
    </source>
</reference>
<gene>
    <name evidence="1" type="ORF">CON36_35385</name>
</gene>
<organism evidence="1 2">
    <name type="scientific">Bacillus cereus</name>
    <dbReference type="NCBI Taxonomy" id="1396"/>
    <lineage>
        <taxon>Bacteria</taxon>
        <taxon>Bacillati</taxon>
        <taxon>Bacillota</taxon>
        <taxon>Bacilli</taxon>
        <taxon>Bacillales</taxon>
        <taxon>Bacillaceae</taxon>
        <taxon>Bacillus</taxon>
        <taxon>Bacillus cereus group</taxon>
    </lineage>
</organism>
<evidence type="ECO:0000313" key="1">
    <source>
        <dbReference type="EMBL" id="PDZ94139.1"/>
    </source>
</evidence>
<sequence length="166" mass="19104">MSNRVYVCPTCSNRHTTAAWTYRTRYELGIMNIDKEDIIPLTNKEEVEEINPYFFCPSCGSSNEALVIIKKSKQIYKEGKILEQMLTPLVTYGGSIIGLKSEKINRISVDYYTEQKKIDVRYKENSTTTVIEDFDNINDAVDYLLVLEAKIPLMNNNSDVTRKKGR</sequence>
<dbReference type="AlphaFoldDB" id="A0A9X6SS56"/>
<protein>
    <recommendedName>
        <fullName evidence="3">CpXC domain-containing protein</fullName>
    </recommendedName>
</protein>
<accession>A0A9X6SS56</accession>
<dbReference type="RefSeq" id="WP_098007270.1">
    <property type="nucleotide sequence ID" value="NZ_NUJB01000045.1"/>
</dbReference>
<name>A0A9X6SS56_BACCE</name>
<comment type="caution">
    <text evidence="1">The sequence shown here is derived from an EMBL/GenBank/DDBJ whole genome shotgun (WGS) entry which is preliminary data.</text>
</comment>